<dbReference type="AlphaFoldDB" id="A0A072TPA2"/>
<accession>A0A072TPA2</accession>
<proteinExistence type="predicted"/>
<reference evidence="1 3" key="2">
    <citation type="journal article" date="2014" name="BMC Genomics">
        <title>An improved genome release (version Mt4.0) for the model legume Medicago truncatula.</title>
        <authorList>
            <person name="Tang H."/>
            <person name="Krishnakumar V."/>
            <person name="Bidwell S."/>
            <person name="Rosen B."/>
            <person name="Chan A."/>
            <person name="Zhou S."/>
            <person name="Gentzbittel L."/>
            <person name="Childs K.L."/>
            <person name="Yandell M."/>
            <person name="Gundlach H."/>
            <person name="Mayer K.F."/>
            <person name="Schwartz D.C."/>
            <person name="Town C.D."/>
        </authorList>
    </citation>
    <scope>GENOME REANNOTATION</scope>
    <source>
        <strain evidence="1">A17</strain>
        <strain evidence="2 3">cv. Jemalong A17</strain>
    </source>
</reference>
<name>A0A072TPA2_MEDTR</name>
<evidence type="ECO:0000313" key="1">
    <source>
        <dbReference type="EMBL" id="KEH18688.1"/>
    </source>
</evidence>
<dbReference type="EnsemblPlants" id="KEH18688">
    <property type="protein sequence ID" value="KEH18688"/>
    <property type="gene ID" value="MTR_8g027855"/>
</dbReference>
<evidence type="ECO:0000313" key="2">
    <source>
        <dbReference type="EnsemblPlants" id="KEH18688"/>
    </source>
</evidence>
<keyword evidence="3" id="KW-1185">Reference proteome</keyword>
<dbReference type="HOGENOM" id="CLU_1984932_0_0_1"/>
<protein>
    <submittedName>
        <fullName evidence="1 2">Uncharacterized protein</fullName>
    </submittedName>
</protein>
<dbReference type="Proteomes" id="UP000002051">
    <property type="component" value="Chromosome 8"/>
</dbReference>
<sequence>MKVRGRWYLLRRKEKEKGKEDDGLMCFLQCGSFFWSRKVAKEKDTLVLWSPIRVASVGNVLVDKGREWIHDVGIVLSTIHQQSVLWNEERYVEHVKADEFIYKGANAEILNTKKLLKSLNPHMEFK</sequence>
<evidence type="ECO:0000313" key="3">
    <source>
        <dbReference type="Proteomes" id="UP000002051"/>
    </source>
</evidence>
<reference evidence="2" key="3">
    <citation type="submission" date="2015-04" db="UniProtKB">
        <authorList>
            <consortium name="EnsemblPlants"/>
        </authorList>
    </citation>
    <scope>IDENTIFICATION</scope>
    <source>
        <strain evidence="2">cv. Jemalong A17</strain>
    </source>
</reference>
<reference evidence="1 3" key="1">
    <citation type="journal article" date="2011" name="Nature">
        <title>The Medicago genome provides insight into the evolution of rhizobial symbioses.</title>
        <authorList>
            <person name="Young N.D."/>
            <person name="Debelle F."/>
            <person name="Oldroyd G.E."/>
            <person name="Geurts R."/>
            <person name="Cannon S.B."/>
            <person name="Udvardi M.K."/>
            <person name="Benedito V.A."/>
            <person name="Mayer K.F."/>
            <person name="Gouzy J."/>
            <person name="Schoof H."/>
            <person name="Van de Peer Y."/>
            <person name="Proost S."/>
            <person name="Cook D.R."/>
            <person name="Meyers B.C."/>
            <person name="Spannagl M."/>
            <person name="Cheung F."/>
            <person name="De Mita S."/>
            <person name="Krishnakumar V."/>
            <person name="Gundlach H."/>
            <person name="Zhou S."/>
            <person name="Mudge J."/>
            <person name="Bharti A.K."/>
            <person name="Murray J.D."/>
            <person name="Naoumkina M.A."/>
            <person name="Rosen B."/>
            <person name="Silverstein K.A."/>
            <person name="Tang H."/>
            <person name="Rombauts S."/>
            <person name="Zhao P.X."/>
            <person name="Zhou P."/>
            <person name="Barbe V."/>
            <person name="Bardou P."/>
            <person name="Bechner M."/>
            <person name="Bellec A."/>
            <person name="Berger A."/>
            <person name="Berges H."/>
            <person name="Bidwell S."/>
            <person name="Bisseling T."/>
            <person name="Choisne N."/>
            <person name="Couloux A."/>
            <person name="Denny R."/>
            <person name="Deshpande S."/>
            <person name="Dai X."/>
            <person name="Doyle J.J."/>
            <person name="Dudez A.M."/>
            <person name="Farmer A.D."/>
            <person name="Fouteau S."/>
            <person name="Franken C."/>
            <person name="Gibelin C."/>
            <person name="Gish J."/>
            <person name="Goldstein S."/>
            <person name="Gonzalez A.J."/>
            <person name="Green P.J."/>
            <person name="Hallab A."/>
            <person name="Hartog M."/>
            <person name="Hua A."/>
            <person name="Humphray S.J."/>
            <person name="Jeong D.H."/>
            <person name="Jing Y."/>
            <person name="Jocker A."/>
            <person name="Kenton S.M."/>
            <person name="Kim D.J."/>
            <person name="Klee K."/>
            <person name="Lai H."/>
            <person name="Lang C."/>
            <person name="Lin S."/>
            <person name="Macmil S.L."/>
            <person name="Magdelenat G."/>
            <person name="Matthews L."/>
            <person name="McCorrison J."/>
            <person name="Monaghan E.L."/>
            <person name="Mun J.H."/>
            <person name="Najar F.Z."/>
            <person name="Nicholson C."/>
            <person name="Noirot C."/>
            <person name="O'Bleness M."/>
            <person name="Paule C.R."/>
            <person name="Poulain J."/>
            <person name="Prion F."/>
            <person name="Qin B."/>
            <person name="Qu C."/>
            <person name="Retzel E.F."/>
            <person name="Riddle C."/>
            <person name="Sallet E."/>
            <person name="Samain S."/>
            <person name="Samson N."/>
            <person name="Sanders I."/>
            <person name="Saurat O."/>
            <person name="Scarpelli C."/>
            <person name="Schiex T."/>
            <person name="Segurens B."/>
            <person name="Severin A.J."/>
            <person name="Sherrier D.J."/>
            <person name="Shi R."/>
            <person name="Sims S."/>
            <person name="Singer S.R."/>
            <person name="Sinharoy S."/>
            <person name="Sterck L."/>
            <person name="Viollet A."/>
            <person name="Wang B.B."/>
            <person name="Wang K."/>
            <person name="Wang M."/>
            <person name="Wang X."/>
            <person name="Warfsmann J."/>
            <person name="Weissenbach J."/>
            <person name="White D.D."/>
            <person name="White J.D."/>
            <person name="Wiley G.B."/>
            <person name="Wincker P."/>
            <person name="Xing Y."/>
            <person name="Yang L."/>
            <person name="Yao Z."/>
            <person name="Ying F."/>
            <person name="Zhai J."/>
            <person name="Zhou L."/>
            <person name="Zuber A."/>
            <person name="Denarie J."/>
            <person name="Dixon R.A."/>
            <person name="May G.D."/>
            <person name="Schwartz D.C."/>
            <person name="Rogers J."/>
            <person name="Quetier F."/>
            <person name="Town C.D."/>
            <person name="Roe B.A."/>
        </authorList>
    </citation>
    <scope>NUCLEOTIDE SEQUENCE [LARGE SCALE GENOMIC DNA]</scope>
    <source>
        <strain evidence="1">A17</strain>
        <strain evidence="2 3">cv. Jemalong A17</strain>
    </source>
</reference>
<dbReference type="EMBL" id="CM001224">
    <property type="protein sequence ID" value="KEH18688.1"/>
    <property type="molecule type" value="Genomic_DNA"/>
</dbReference>
<organism evidence="1 3">
    <name type="scientific">Medicago truncatula</name>
    <name type="common">Barrel medic</name>
    <name type="synonym">Medicago tribuloides</name>
    <dbReference type="NCBI Taxonomy" id="3880"/>
    <lineage>
        <taxon>Eukaryota</taxon>
        <taxon>Viridiplantae</taxon>
        <taxon>Streptophyta</taxon>
        <taxon>Embryophyta</taxon>
        <taxon>Tracheophyta</taxon>
        <taxon>Spermatophyta</taxon>
        <taxon>Magnoliopsida</taxon>
        <taxon>eudicotyledons</taxon>
        <taxon>Gunneridae</taxon>
        <taxon>Pentapetalae</taxon>
        <taxon>rosids</taxon>
        <taxon>fabids</taxon>
        <taxon>Fabales</taxon>
        <taxon>Fabaceae</taxon>
        <taxon>Papilionoideae</taxon>
        <taxon>50 kb inversion clade</taxon>
        <taxon>NPAAA clade</taxon>
        <taxon>Hologalegina</taxon>
        <taxon>IRL clade</taxon>
        <taxon>Trifolieae</taxon>
        <taxon>Medicago</taxon>
    </lineage>
</organism>
<gene>
    <name evidence="1" type="ordered locus">MTR_8g027855</name>
</gene>